<dbReference type="Gene3D" id="3.40.190.10">
    <property type="entry name" value="Periplasmic binding protein-like II"/>
    <property type="match status" value="1"/>
</dbReference>
<gene>
    <name evidence="1" type="ORF">METZ01_LOCUS219033</name>
</gene>
<accession>A0A382FU44</accession>
<reference evidence="1" key="1">
    <citation type="submission" date="2018-05" db="EMBL/GenBank/DDBJ databases">
        <authorList>
            <person name="Lanie J.A."/>
            <person name="Ng W.-L."/>
            <person name="Kazmierczak K.M."/>
            <person name="Andrzejewski T.M."/>
            <person name="Davidsen T.M."/>
            <person name="Wayne K.J."/>
            <person name="Tettelin H."/>
            <person name="Glass J.I."/>
            <person name="Rusch D."/>
            <person name="Podicherti R."/>
            <person name="Tsui H.-C.T."/>
            <person name="Winkler M.E."/>
        </authorList>
    </citation>
    <scope>NUCLEOTIDE SEQUENCE</scope>
</reference>
<evidence type="ECO:0008006" key="2">
    <source>
        <dbReference type="Google" id="ProtNLM"/>
    </source>
</evidence>
<name>A0A382FU44_9ZZZZ</name>
<dbReference type="AlphaFoldDB" id="A0A382FU44"/>
<feature type="non-terminal residue" evidence="1">
    <location>
        <position position="110"/>
    </location>
</feature>
<sequence>MQNIKIIIVAMATSILFTTGVSAADPITVVSWGGTYGNAQDSALFKDASKNSGIAINRESGASMSKVCLQVESNAVTWDLVVTGSGGAAAAAAKGCLEKIDFSVVDVSDF</sequence>
<organism evidence="1">
    <name type="scientific">marine metagenome</name>
    <dbReference type="NCBI Taxonomy" id="408172"/>
    <lineage>
        <taxon>unclassified sequences</taxon>
        <taxon>metagenomes</taxon>
        <taxon>ecological metagenomes</taxon>
    </lineage>
</organism>
<dbReference type="SUPFAM" id="SSF53850">
    <property type="entry name" value="Periplasmic binding protein-like II"/>
    <property type="match status" value="1"/>
</dbReference>
<evidence type="ECO:0000313" key="1">
    <source>
        <dbReference type="EMBL" id="SVB66179.1"/>
    </source>
</evidence>
<protein>
    <recommendedName>
        <fullName evidence="2">PBP domain-containing protein</fullName>
    </recommendedName>
</protein>
<proteinExistence type="predicted"/>
<dbReference type="EMBL" id="UINC01051707">
    <property type="protein sequence ID" value="SVB66179.1"/>
    <property type="molecule type" value="Genomic_DNA"/>
</dbReference>